<evidence type="ECO:0000313" key="2">
    <source>
        <dbReference type="Proteomes" id="UP001171111"/>
    </source>
</evidence>
<dbReference type="RefSeq" id="WP_302243930.1">
    <property type="nucleotide sequence ID" value="NZ_JAULJQ010000003.1"/>
</dbReference>
<protein>
    <submittedName>
        <fullName evidence="1">Uncharacterized protein</fullName>
    </submittedName>
</protein>
<gene>
    <name evidence="1" type="ORF">Q2362_03200</name>
</gene>
<comment type="caution">
    <text evidence="1">The sequence shown here is derived from an EMBL/GenBank/DDBJ whole genome shotgun (WGS) entry which is preliminary data.</text>
</comment>
<sequence>MLDLTYDEAIEQIMLKNGSFASLKQLYNDIWLFKDKISRKSPNNTIQELVQKSNLMIY</sequence>
<evidence type="ECO:0000313" key="1">
    <source>
        <dbReference type="EMBL" id="MDO2409107.1"/>
    </source>
</evidence>
<keyword evidence="2" id="KW-1185">Reference proteome</keyword>
<proteinExistence type="predicted"/>
<dbReference type="Proteomes" id="UP001171111">
    <property type="component" value="Unassembled WGS sequence"/>
</dbReference>
<organism evidence="1 2">
    <name type="scientific">Campylobacter magnus</name>
    <dbReference type="NCBI Taxonomy" id="3026462"/>
    <lineage>
        <taxon>Bacteria</taxon>
        <taxon>Pseudomonadati</taxon>
        <taxon>Campylobacterota</taxon>
        <taxon>Epsilonproteobacteria</taxon>
        <taxon>Campylobacterales</taxon>
        <taxon>Campylobacteraceae</taxon>
        <taxon>Campylobacter</taxon>
    </lineage>
</organism>
<name>A0ABT8TB68_9BACT</name>
<dbReference type="EMBL" id="JAULJQ010000003">
    <property type="protein sequence ID" value="MDO2409107.1"/>
    <property type="molecule type" value="Genomic_DNA"/>
</dbReference>
<accession>A0ABT8TB68</accession>
<reference evidence="1 2" key="1">
    <citation type="submission" date="2023-06" db="EMBL/GenBank/DDBJ databases">
        <title>Campylobacter magnum sp. nov., isolated from cecal contents of domestic pigs (Sus scrofa domesticus).</title>
        <authorList>
            <person name="Papic B."/>
            <person name="Gruntar I."/>
        </authorList>
    </citation>
    <scope>NUCLEOTIDE SEQUENCE [LARGE SCALE GENOMIC DNA]</scope>
    <source>
        <strain evidence="2">34484-21</strain>
    </source>
</reference>